<protein>
    <submittedName>
        <fullName evidence="4">Arylformamidase</fullName>
        <ecNumber evidence="4">3.5.1.9</ecNumber>
    </submittedName>
</protein>
<dbReference type="InterPro" id="IPR019826">
    <property type="entry name" value="Carboxylesterase_B_AS"/>
</dbReference>
<reference evidence="4 5" key="1">
    <citation type="submission" date="2024-06" db="EMBL/GenBank/DDBJ databases">
        <title>Genomic Encyclopedia of Type Strains, Phase IV (KMG-IV): sequencing the most valuable type-strain genomes for metagenomic binning, comparative biology and taxonomic classification.</title>
        <authorList>
            <person name="Goeker M."/>
        </authorList>
    </citation>
    <scope>NUCLEOTIDE SEQUENCE [LARGE SCALE GENOMIC DNA]</scope>
    <source>
        <strain evidence="4 5">DSM 27865</strain>
    </source>
</reference>
<dbReference type="GO" id="GO:0004061">
    <property type="term" value="F:arylformamidase activity"/>
    <property type="evidence" value="ECO:0007669"/>
    <property type="project" value="UniProtKB-EC"/>
</dbReference>
<keyword evidence="1 4" id="KW-0378">Hydrolase</keyword>
<dbReference type="Gene3D" id="3.40.50.1820">
    <property type="entry name" value="alpha/beta hydrolase"/>
    <property type="match status" value="1"/>
</dbReference>
<keyword evidence="2" id="KW-1133">Transmembrane helix</keyword>
<dbReference type="PANTHER" id="PTHR48081">
    <property type="entry name" value="AB HYDROLASE SUPERFAMILY PROTEIN C4A8.06C"/>
    <property type="match status" value="1"/>
</dbReference>
<keyword evidence="5" id="KW-1185">Reference proteome</keyword>
<dbReference type="InterPro" id="IPR029058">
    <property type="entry name" value="AB_hydrolase_fold"/>
</dbReference>
<dbReference type="PROSITE" id="PS00122">
    <property type="entry name" value="CARBOXYLESTERASE_B_1"/>
    <property type="match status" value="1"/>
</dbReference>
<keyword evidence="2" id="KW-0472">Membrane</keyword>
<dbReference type="RefSeq" id="WP_354195475.1">
    <property type="nucleotide sequence ID" value="NZ_JBEPML010000008.1"/>
</dbReference>
<evidence type="ECO:0000259" key="3">
    <source>
        <dbReference type="Pfam" id="PF07859"/>
    </source>
</evidence>
<sequence>MSNREMDRQFSLDDVENLDALFARRSAAAEAALSAFDAEKGIPYEDAPGRKLNIFPHAGKGHPAPVQIFIHGGFWRSLDADLFSFLVPGFVPFGAMLVVVDYPLMPACRMADVVDACRMAVGWTYRNCAQFGGDPDRIFISGNSAGGHLVAELADRTWLDGYGLPRNVIKGTTAISGIFDLDPVLRSFQNDALLLTDEEIRAFSPLYRKLDIAGPLIVTVGGEETVEFLKQSAAFAQHATSCGATVSHMPVPQTNHITIVLDALAEPGHQLNRAVRTQMGL</sequence>
<dbReference type="PANTHER" id="PTHR48081:SF33">
    <property type="entry name" value="KYNURENINE FORMAMIDASE"/>
    <property type="match status" value="1"/>
</dbReference>
<comment type="caution">
    <text evidence="4">The sequence shown here is derived from an EMBL/GenBank/DDBJ whole genome shotgun (WGS) entry which is preliminary data.</text>
</comment>
<evidence type="ECO:0000313" key="4">
    <source>
        <dbReference type="EMBL" id="MET3792448.1"/>
    </source>
</evidence>
<dbReference type="Pfam" id="PF07859">
    <property type="entry name" value="Abhydrolase_3"/>
    <property type="match status" value="1"/>
</dbReference>
<dbReference type="InterPro" id="IPR050300">
    <property type="entry name" value="GDXG_lipolytic_enzyme"/>
</dbReference>
<evidence type="ECO:0000256" key="1">
    <source>
        <dbReference type="ARBA" id="ARBA00022801"/>
    </source>
</evidence>
<organism evidence="4 5">
    <name type="scientific">Aquamicrobium terrae</name>
    <dbReference type="NCBI Taxonomy" id="1324945"/>
    <lineage>
        <taxon>Bacteria</taxon>
        <taxon>Pseudomonadati</taxon>
        <taxon>Pseudomonadota</taxon>
        <taxon>Alphaproteobacteria</taxon>
        <taxon>Hyphomicrobiales</taxon>
        <taxon>Phyllobacteriaceae</taxon>
        <taxon>Aquamicrobium</taxon>
    </lineage>
</organism>
<evidence type="ECO:0000256" key="2">
    <source>
        <dbReference type="SAM" id="Phobius"/>
    </source>
</evidence>
<dbReference type="EMBL" id="JBEPML010000008">
    <property type="protein sequence ID" value="MET3792448.1"/>
    <property type="molecule type" value="Genomic_DNA"/>
</dbReference>
<name>A0ABV2N060_9HYPH</name>
<dbReference type="EC" id="3.5.1.9" evidence="4"/>
<proteinExistence type="predicted"/>
<dbReference type="InterPro" id="IPR013094">
    <property type="entry name" value="AB_hydrolase_3"/>
</dbReference>
<feature type="domain" description="Alpha/beta hydrolase fold-3" evidence="3">
    <location>
        <begin position="68"/>
        <end position="222"/>
    </location>
</feature>
<dbReference type="Proteomes" id="UP001549076">
    <property type="component" value="Unassembled WGS sequence"/>
</dbReference>
<evidence type="ECO:0000313" key="5">
    <source>
        <dbReference type="Proteomes" id="UP001549076"/>
    </source>
</evidence>
<accession>A0ABV2N060</accession>
<keyword evidence="2" id="KW-0812">Transmembrane</keyword>
<feature type="transmembrane region" description="Helical" evidence="2">
    <location>
        <begin position="82"/>
        <end position="100"/>
    </location>
</feature>
<gene>
    <name evidence="4" type="ORF">ABID37_002665</name>
</gene>
<dbReference type="SUPFAM" id="SSF53474">
    <property type="entry name" value="alpha/beta-Hydrolases"/>
    <property type="match status" value="1"/>
</dbReference>